<sequence length="319" mass="35442">MHHKECETHEECVEGTEWGDIWVSLGTMLLSAVFEREIRANGGKPVYTVVAPKTLRPNADYHIYVSLYDIPAPIEMVATVIGPAHSVSTGAVTFNTAESKVLTLAIGDWPEGPTHDPFTYKLQVKGKGAYFTTVYEKPVQHNHNNSHPIPTNETTSEGLYLLLCELILGFSHSHKYVCLFGYIFGPLFHVNSRQHQLGSDQSNYNTPIDIHIKDGNGKRVIEWTKLYPKNGIISEELQLSGQPVFGNWTIVAEALERNTTKAFTVADYELPTFNVEVVLPTYATRNRSEVTATVKAFDANGKAVKGDLTFEVTSLKSSL</sequence>
<dbReference type="OrthoDB" id="9998011at2759"/>
<feature type="domain" description="Macroglobulin" evidence="3">
    <location>
        <begin position="268"/>
        <end position="313"/>
    </location>
</feature>
<dbReference type="EMBL" id="OC860606">
    <property type="protein sequence ID" value="CAD7628725.1"/>
    <property type="molecule type" value="Genomic_DNA"/>
</dbReference>
<evidence type="ECO:0000259" key="3">
    <source>
        <dbReference type="Pfam" id="PF17791"/>
    </source>
</evidence>
<dbReference type="Gene3D" id="2.60.40.1930">
    <property type="match status" value="1"/>
</dbReference>
<name>A0A7R9KTD1_9ACAR</name>
<dbReference type="Gene3D" id="2.60.40.2950">
    <property type="match status" value="1"/>
</dbReference>
<protein>
    <recommendedName>
        <fullName evidence="3">Macroglobulin domain-containing protein</fullName>
    </recommendedName>
</protein>
<dbReference type="Pfam" id="PF17791">
    <property type="entry name" value="MG3"/>
    <property type="match status" value="1"/>
</dbReference>
<proteinExistence type="predicted"/>
<keyword evidence="5" id="KW-1185">Reference proteome</keyword>
<evidence type="ECO:0000256" key="2">
    <source>
        <dbReference type="ARBA" id="ARBA00022966"/>
    </source>
</evidence>
<keyword evidence="2" id="KW-0882">Thioester bond</keyword>
<keyword evidence="1" id="KW-0732">Signal</keyword>
<dbReference type="InterPro" id="IPR050473">
    <property type="entry name" value="A2M/Complement_sys"/>
</dbReference>
<organism evidence="4">
    <name type="scientific">Medioppia subpectinata</name>
    <dbReference type="NCBI Taxonomy" id="1979941"/>
    <lineage>
        <taxon>Eukaryota</taxon>
        <taxon>Metazoa</taxon>
        <taxon>Ecdysozoa</taxon>
        <taxon>Arthropoda</taxon>
        <taxon>Chelicerata</taxon>
        <taxon>Arachnida</taxon>
        <taxon>Acari</taxon>
        <taxon>Acariformes</taxon>
        <taxon>Sarcoptiformes</taxon>
        <taxon>Oribatida</taxon>
        <taxon>Brachypylina</taxon>
        <taxon>Oppioidea</taxon>
        <taxon>Oppiidae</taxon>
        <taxon>Medioppia</taxon>
    </lineage>
</organism>
<accession>A0A7R9KTD1</accession>
<evidence type="ECO:0000256" key="1">
    <source>
        <dbReference type="ARBA" id="ARBA00022729"/>
    </source>
</evidence>
<dbReference type="AlphaFoldDB" id="A0A7R9KTD1"/>
<gene>
    <name evidence="4" type="ORF">OSB1V03_LOCUS9146</name>
</gene>
<evidence type="ECO:0000313" key="4">
    <source>
        <dbReference type="EMBL" id="CAD7628725.1"/>
    </source>
</evidence>
<dbReference type="EMBL" id="CAJPIZ010006031">
    <property type="protein sequence ID" value="CAG2109155.1"/>
    <property type="molecule type" value="Genomic_DNA"/>
</dbReference>
<dbReference type="InterPro" id="IPR041555">
    <property type="entry name" value="MG3"/>
</dbReference>
<dbReference type="Proteomes" id="UP000759131">
    <property type="component" value="Unassembled WGS sequence"/>
</dbReference>
<dbReference type="PANTHER" id="PTHR11412">
    <property type="entry name" value="MACROGLOBULIN / COMPLEMENT"/>
    <property type="match status" value="1"/>
</dbReference>
<evidence type="ECO:0000313" key="5">
    <source>
        <dbReference type="Proteomes" id="UP000759131"/>
    </source>
</evidence>
<reference evidence="4" key="1">
    <citation type="submission" date="2020-11" db="EMBL/GenBank/DDBJ databases">
        <authorList>
            <person name="Tran Van P."/>
        </authorList>
    </citation>
    <scope>NUCLEOTIDE SEQUENCE</scope>
</reference>
<dbReference type="PANTHER" id="PTHR11412:SF136">
    <property type="entry name" value="CD109 ANTIGEN"/>
    <property type="match status" value="1"/>
</dbReference>